<dbReference type="InterPro" id="IPR057373">
    <property type="entry name" value="ZNFX1"/>
</dbReference>
<name>A0AAN9Y6C6_9HEMI</name>
<dbReference type="PANTHER" id="PTHR10887:SF341">
    <property type="entry name" value="NFX1-TYPE ZINC FINGER-CONTAINING PROTEIN 1"/>
    <property type="match status" value="1"/>
</dbReference>
<dbReference type="Pfam" id="PF01135">
    <property type="entry name" value="PCMT"/>
    <property type="match status" value="1"/>
</dbReference>
<evidence type="ECO:0000256" key="1">
    <source>
        <dbReference type="ARBA" id="ARBA00005369"/>
    </source>
</evidence>
<evidence type="ECO:0000259" key="17">
    <source>
        <dbReference type="Pfam" id="PF13087"/>
    </source>
</evidence>
<dbReference type="FunFam" id="3.40.50.150:FF:000027">
    <property type="entry name" value="Protein-L-isoaspartate O-methyltransferase"/>
    <property type="match status" value="1"/>
</dbReference>
<feature type="domain" description="Histone deacetylase" evidence="15">
    <location>
        <begin position="1327"/>
        <end position="1488"/>
    </location>
</feature>
<comment type="catalytic activity">
    <reaction evidence="12">
        <text>N(6)-acetyl-L-lysyl-[histone] + H2O = L-lysyl-[histone] + acetate</text>
        <dbReference type="Rhea" id="RHEA:58196"/>
        <dbReference type="Rhea" id="RHEA-COMP:9845"/>
        <dbReference type="Rhea" id="RHEA-COMP:11338"/>
        <dbReference type="ChEBI" id="CHEBI:15377"/>
        <dbReference type="ChEBI" id="CHEBI:29969"/>
        <dbReference type="ChEBI" id="CHEBI:30089"/>
        <dbReference type="ChEBI" id="CHEBI:61930"/>
        <dbReference type="EC" id="3.5.1.98"/>
    </reaction>
</comment>
<dbReference type="Pfam" id="PF25396">
    <property type="entry name" value="ZNFX1"/>
    <property type="match status" value="1"/>
</dbReference>
<organism evidence="19 20">
    <name type="scientific">Parthenolecanium corni</name>
    <dbReference type="NCBI Taxonomy" id="536013"/>
    <lineage>
        <taxon>Eukaryota</taxon>
        <taxon>Metazoa</taxon>
        <taxon>Ecdysozoa</taxon>
        <taxon>Arthropoda</taxon>
        <taxon>Hexapoda</taxon>
        <taxon>Insecta</taxon>
        <taxon>Pterygota</taxon>
        <taxon>Neoptera</taxon>
        <taxon>Paraneoptera</taxon>
        <taxon>Hemiptera</taxon>
        <taxon>Sternorrhyncha</taxon>
        <taxon>Coccoidea</taxon>
        <taxon>Coccidae</taxon>
        <taxon>Parthenolecanium</taxon>
    </lineage>
</organism>
<dbReference type="SUPFAM" id="SSF52540">
    <property type="entry name" value="P-loop containing nucleoside triphosphate hydrolases"/>
    <property type="match status" value="1"/>
</dbReference>
<dbReference type="InterPro" id="IPR023801">
    <property type="entry name" value="His_deacetylse_dom"/>
</dbReference>
<dbReference type="CDD" id="cd06008">
    <property type="entry name" value="NF-X1-zinc-finger"/>
    <property type="match status" value="1"/>
</dbReference>
<keyword evidence="4" id="KW-0808">Transferase</keyword>
<evidence type="ECO:0000259" key="15">
    <source>
        <dbReference type="Pfam" id="PF00850"/>
    </source>
</evidence>
<evidence type="ECO:0000256" key="12">
    <source>
        <dbReference type="ARBA" id="ARBA00048287"/>
    </source>
</evidence>
<evidence type="ECO:0000256" key="3">
    <source>
        <dbReference type="ARBA" id="ARBA00022603"/>
    </source>
</evidence>
<dbReference type="CDD" id="cd18808">
    <property type="entry name" value="SF1_C_Upf1"/>
    <property type="match status" value="1"/>
</dbReference>
<dbReference type="PROSITE" id="PS01279">
    <property type="entry name" value="PCMT"/>
    <property type="match status" value="1"/>
</dbReference>
<dbReference type="InterPro" id="IPR000682">
    <property type="entry name" value="PCMT"/>
</dbReference>
<dbReference type="EMBL" id="JBBCAQ010000010">
    <property type="protein sequence ID" value="KAK7601503.1"/>
    <property type="molecule type" value="Genomic_DNA"/>
</dbReference>
<keyword evidence="3" id="KW-0489">Methyltransferase</keyword>
<dbReference type="SUPFAM" id="SSF52768">
    <property type="entry name" value="Arginase/deacetylase"/>
    <property type="match status" value="1"/>
</dbReference>
<gene>
    <name evidence="19" type="ORF">V9T40_008944</name>
</gene>
<feature type="region of interest" description="Disordered" evidence="14">
    <location>
        <begin position="102"/>
        <end position="121"/>
    </location>
</feature>
<dbReference type="Pfam" id="PF13087">
    <property type="entry name" value="AAA_12"/>
    <property type="match status" value="1"/>
</dbReference>
<dbReference type="GO" id="GO:0032259">
    <property type="term" value="P:methylation"/>
    <property type="evidence" value="ECO:0007669"/>
    <property type="project" value="UniProtKB-KW"/>
</dbReference>
<evidence type="ECO:0000313" key="20">
    <source>
        <dbReference type="Proteomes" id="UP001367676"/>
    </source>
</evidence>
<dbReference type="Gene3D" id="3.40.50.150">
    <property type="entry name" value="Vaccinia Virus protein VP39"/>
    <property type="match status" value="1"/>
</dbReference>
<evidence type="ECO:0000256" key="4">
    <source>
        <dbReference type="ARBA" id="ARBA00022679"/>
    </source>
</evidence>
<dbReference type="GO" id="GO:0031048">
    <property type="term" value="P:regulatory ncRNA-mediated heterochromatin formation"/>
    <property type="evidence" value="ECO:0007669"/>
    <property type="project" value="TreeGrafter"/>
</dbReference>
<keyword evidence="13" id="KW-0175">Coiled coil</keyword>
<feature type="domain" description="DNA2/NAM7 helicase helicase" evidence="16">
    <location>
        <begin position="836"/>
        <end position="932"/>
    </location>
</feature>
<evidence type="ECO:0000259" key="18">
    <source>
        <dbReference type="Pfam" id="PF25396"/>
    </source>
</evidence>
<evidence type="ECO:0000256" key="13">
    <source>
        <dbReference type="SAM" id="Coils"/>
    </source>
</evidence>
<dbReference type="Gene3D" id="3.40.50.300">
    <property type="entry name" value="P-loop containing nucleotide triphosphate hydrolases"/>
    <property type="match status" value="3"/>
</dbReference>
<dbReference type="Proteomes" id="UP001367676">
    <property type="component" value="Unassembled WGS sequence"/>
</dbReference>
<proteinExistence type="inferred from homology"/>
<evidence type="ECO:0000259" key="16">
    <source>
        <dbReference type="Pfam" id="PF13086"/>
    </source>
</evidence>
<dbReference type="InterPro" id="IPR037138">
    <property type="entry name" value="His_deacetylse_dom_sf"/>
</dbReference>
<dbReference type="NCBIfam" id="TIGR00080">
    <property type="entry name" value="pimt"/>
    <property type="match status" value="1"/>
</dbReference>
<dbReference type="CDD" id="cd17936">
    <property type="entry name" value="EEXXEc_NFX1"/>
    <property type="match status" value="1"/>
</dbReference>
<comment type="similarity">
    <text evidence="1">Belongs to the methyltransferase superfamily. L-isoaspartyl/D-aspartyl protein methyltransferase family.</text>
</comment>
<dbReference type="GO" id="GO:0031380">
    <property type="term" value="C:nuclear RNA-directed RNA polymerase complex"/>
    <property type="evidence" value="ECO:0007669"/>
    <property type="project" value="TreeGrafter"/>
</dbReference>
<evidence type="ECO:0000256" key="7">
    <source>
        <dbReference type="ARBA" id="ARBA00031323"/>
    </source>
</evidence>
<dbReference type="Pfam" id="PF00850">
    <property type="entry name" value="Hist_deacetyl"/>
    <property type="match status" value="1"/>
</dbReference>
<dbReference type="GO" id="GO:0004719">
    <property type="term" value="F:protein-L-isoaspartate (D-aspartate) O-methyltransferase activity"/>
    <property type="evidence" value="ECO:0007669"/>
    <property type="project" value="UniProtKB-EC"/>
</dbReference>
<feature type="coiled-coil region" evidence="13">
    <location>
        <begin position="834"/>
        <end position="861"/>
    </location>
</feature>
<dbReference type="InterPro" id="IPR045055">
    <property type="entry name" value="DNA2/NAM7-like"/>
</dbReference>
<feature type="domain" description="DNA2/NAM7 helicase helicase" evidence="16">
    <location>
        <begin position="505"/>
        <end position="611"/>
    </location>
</feature>
<dbReference type="Pfam" id="PF02958">
    <property type="entry name" value="EcKL"/>
    <property type="match status" value="1"/>
</dbReference>
<dbReference type="PRINTS" id="PR01270">
    <property type="entry name" value="HDASUPER"/>
</dbReference>
<dbReference type="InterPro" id="IPR004119">
    <property type="entry name" value="EcKL"/>
</dbReference>
<dbReference type="EC" id="2.1.1.77" evidence="2"/>
<evidence type="ECO:0000256" key="6">
    <source>
        <dbReference type="ARBA" id="ARBA00022801"/>
    </source>
</evidence>
<dbReference type="InterPro" id="IPR041677">
    <property type="entry name" value="DNA2/NAM7_AAA_11"/>
</dbReference>
<evidence type="ECO:0000256" key="14">
    <source>
        <dbReference type="SAM" id="MobiDB-lite"/>
    </source>
</evidence>
<evidence type="ECO:0000256" key="9">
    <source>
        <dbReference type="ARBA" id="ARBA00035815"/>
    </source>
</evidence>
<comment type="catalytic activity">
    <reaction evidence="9">
        <text>[protein]-L-isoaspartate + S-adenosyl-L-methionine = [protein]-L-isoaspartate alpha-methyl ester + S-adenosyl-L-homocysteine</text>
        <dbReference type="Rhea" id="RHEA:12705"/>
        <dbReference type="Rhea" id="RHEA-COMP:12143"/>
        <dbReference type="Rhea" id="RHEA-COMP:12144"/>
        <dbReference type="ChEBI" id="CHEBI:57856"/>
        <dbReference type="ChEBI" id="CHEBI:59789"/>
        <dbReference type="ChEBI" id="CHEBI:90596"/>
        <dbReference type="ChEBI" id="CHEBI:90598"/>
        <dbReference type="EC" id="2.1.1.77"/>
    </reaction>
    <physiologicalReaction direction="left-to-right" evidence="9">
        <dbReference type="Rhea" id="RHEA:12706"/>
    </physiologicalReaction>
</comment>
<keyword evidence="5" id="KW-0949">S-adenosyl-L-methionine</keyword>
<keyword evidence="6" id="KW-0378">Hydrolase</keyword>
<evidence type="ECO:0000256" key="2">
    <source>
        <dbReference type="ARBA" id="ARBA00011890"/>
    </source>
</evidence>
<keyword evidence="20" id="KW-1185">Reference proteome</keyword>
<dbReference type="InterPro" id="IPR044150">
    <property type="entry name" value="HDAC_classIV"/>
</dbReference>
<dbReference type="Gene3D" id="3.40.800.20">
    <property type="entry name" value="Histone deacetylase domain"/>
    <property type="match status" value="1"/>
</dbReference>
<dbReference type="Pfam" id="PF13086">
    <property type="entry name" value="AAA_11"/>
    <property type="match status" value="2"/>
</dbReference>
<dbReference type="GO" id="GO:0004386">
    <property type="term" value="F:helicase activity"/>
    <property type="evidence" value="ECO:0007669"/>
    <property type="project" value="InterPro"/>
</dbReference>
<dbReference type="GO" id="GO:0141221">
    <property type="term" value="F:histone deacetylase activity, hydrolytic mechanism"/>
    <property type="evidence" value="ECO:0007669"/>
    <property type="project" value="UniProtKB-EC"/>
</dbReference>
<evidence type="ECO:0000256" key="11">
    <source>
        <dbReference type="ARBA" id="ARBA00042126"/>
    </source>
</evidence>
<dbReference type="SUPFAM" id="SSF53335">
    <property type="entry name" value="S-adenosyl-L-methionine-dependent methyltransferases"/>
    <property type="match status" value="1"/>
</dbReference>
<evidence type="ECO:0000313" key="19">
    <source>
        <dbReference type="EMBL" id="KAK7601503.1"/>
    </source>
</evidence>
<dbReference type="InterPro" id="IPR000286">
    <property type="entry name" value="HDACs"/>
</dbReference>
<reference evidence="19 20" key="1">
    <citation type="submission" date="2024-03" db="EMBL/GenBank/DDBJ databases">
        <title>Adaptation during the transition from Ophiocordyceps entomopathogen to insect associate is accompanied by gene loss and intensified selection.</title>
        <authorList>
            <person name="Ward C.M."/>
            <person name="Onetto C.A."/>
            <person name="Borneman A.R."/>
        </authorList>
    </citation>
    <scope>NUCLEOTIDE SEQUENCE [LARGE SCALE GENOMIC DNA]</scope>
    <source>
        <strain evidence="19">AWRI1</strain>
        <tissue evidence="19">Single Adult Female</tissue>
    </source>
</reference>
<feature type="domain" description="ZNFX1" evidence="18">
    <location>
        <begin position="330"/>
        <end position="433"/>
    </location>
</feature>
<dbReference type="InterPro" id="IPR027417">
    <property type="entry name" value="P-loop_NTPase"/>
</dbReference>
<sequence>MIKKWICMKMSYHVSISFLVSVSPELFLSANNQVLGLEDLTESGYQPVRGEYNFEHTVLLFKTLAHFHAASYKLQQLDPASLKIASTETIFTERTSFKKWQPNRTMPGNVNSQNSASNLCSPSRNPAVNATLLTNPPHTNSSRNFKGSNRVSHRYYQFQCNNVNQRSKFQDNNGVFENHTAPQNHVSNSIRNDLKITRNWRGIQFSDLRSAGSNVSLQVEEILPQFDALDLRDNRNRKPETSAKSNKNTQIRYPNFRDLDLYPTENDIHRSGLPSLEPNKITGAYENIEHYLDVQFRLLREDFMGSVRNGIKHYLSLMPSNSPNPPQLKYDGIRIYPKTQFERIQSTKNNKLGILINFDPEGKMRHFKWKESKRFMFGSLLLFTVDNFDHFFHCTVVERNIDALRAGKILVSLTNKVREDSHFFKRPYLMAECDAFFDPYFLVMKLLCEFNENTFPMPKYIVEGLVDHQYPKYINDFGILWVKDRMIAPITVKDDFWPTADELLLDQHQYKAFKAALTRDFCVIQGPPGTGKTFIGLKIVQNIWHNAKSFNHKLQLPILVVCSTNHAVDQFLEGVLKFTKNVVRVGGQSRSEVMKQYNLRERAKAENKFFADKFLRGSIKSCQQEIDRIGLQMKCVEKPSGILSVNLLSDVVEPKYQYLMRDNNSLIQWLLPNEWLGKHYDERDFKKFRSDYENRNTATLKKLEVDEFEGGEDDVDEEEEIWDPEQKTSFNVDDECYYSLSLQQLVRNCLKGINRYYQLKKDEFEQKYHVENFYNKKVSCKNEIIRNMKQLDYLKNHLSNPVYKKVPLGHELDPTTLNSEQRWIVYWQWTMKLVDLLSKELKELQETHSRSVQQFEECKQKQDLQIMRKADVVGMTTSGAARLNTLLKSLQPAVVIIEEAGEVLETHVIASLTNKCQHVILIGDHEQLRPITAIYALSKNYNMNVSLFERLVKNGMDCPVLNVQHRMRPEISCLISPVIYPNLENHNSVLNFESIRGVEKNVFFVNHNVFEKTSTDSTSKQNEYEAKFVICFTKYLIQQQYDPTKITILTTYSAQKILLRNLQRQYSVDAGVKCIVVDKYQGEENDIIVLSLVRSNTDGNIGFLETKNRVCVALSRAKKGFFILGNMSCLAKKSVLWRSIKKTLMENEAIGNKLPLYCSIHEKRTLVASVDDFNQVSCGGCDAECNVRLDCGHICQSKCHYTSGDHPRIKCTRKCAKYHCLRCRKPCSKLCWEKCDPCCNCVLKTARPCDDQKSSKPASDDCAARRVRDFFFHVQNSRHQQSNNVRNRFQNSTSFSSLGGGTLPKHSYCFAPHVSPKRRSFLSSCCLLFQVGGSVLAGRLALEKGWSINVGGGFHHCSRNKGSGFCPYADITLLLHELFENHEVQKAMIVDLDAHQGNGHETDFKNDDRVFIMDVYNGNLWPHDTKAKEAIKCQVELENLTSDAEYLYLVEKNFEKSLSLFYPDIIVYNAGTDILEGDPLGRLSISAEIDKLALENQVKERRMSEQQERMYEDVSQKNLIFYSEQAIQQEQMVRCLANSVMYWPFTENQIIKSEKVEAVMKQVDRGNYVSKNPYMDGPQYIGYGVTISAPHMHATVLELLKDKLVGGERALDIGSGSGYLTVCMSLMMGPNGRAIGIDHIPELVDKSIKNVEKDKPNLLASQRVKFVVGDGRQGYAPEAPYNVIHVGAAAPSLPEELVIQLKPGGRLIVPIGPEKGYQYLEQVDKKLDGTIDRKQLMGVAFVPLTDKTKQWPSSMFEYHTFGCPGDEWAKSNQLLFTVQNKLTDAAERFPPK</sequence>
<dbReference type="InterPro" id="IPR041679">
    <property type="entry name" value="DNA2/NAM7-like_C"/>
</dbReference>
<evidence type="ECO:0000256" key="8">
    <source>
        <dbReference type="ARBA" id="ARBA00031350"/>
    </source>
</evidence>
<evidence type="ECO:0000256" key="10">
    <source>
        <dbReference type="ARBA" id="ARBA00040923"/>
    </source>
</evidence>
<dbReference type="InterPro" id="IPR023696">
    <property type="entry name" value="Ureohydrolase_dom_sf"/>
</dbReference>
<evidence type="ECO:0000256" key="5">
    <source>
        <dbReference type="ARBA" id="ARBA00022691"/>
    </source>
</evidence>
<dbReference type="FunFam" id="3.40.50.300:FF:000742">
    <property type="entry name" value="NFX1-type zinc finger-containing protein 1"/>
    <property type="match status" value="1"/>
</dbReference>
<dbReference type="PANTHER" id="PTHR10887">
    <property type="entry name" value="DNA2/NAM7 HELICASE FAMILY"/>
    <property type="match status" value="1"/>
</dbReference>
<comment type="caution">
    <text evidence="19">The sequence shown here is derived from an EMBL/GenBank/DDBJ whole genome shotgun (WGS) entry which is preliminary data.</text>
</comment>
<dbReference type="CDD" id="cd09993">
    <property type="entry name" value="HDAC_classIV"/>
    <property type="match status" value="1"/>
</dbReference>
<feature type="domain" description="DNA2/NAM7 helicase-like C-terminal" evidence="17">
    <location>
        <begin position="943"/>
        <end position="1127"/>
    </location>
</feature>
<dbReference type="InterPro" id="IPR047187">
    <property type="entry name" value="SF1_C_Upf1"/>
</dbReference>
<accession>A0AAN9Y6C6</accession>
<dbReference type="CDD" id="cd02440">
    <property type="entry name" value="AdoMet_MTases"/>
    <property type="match status" value="1"/>
</dbReference>
<dbReference type="InterPro" id="IPR029063">
    <property type="entry name" value="SAM-dependent_MTases_sf"/>
</dbReference>
<protein>
    <recommendedName>
        <fullName evidence="10">Protein-L-isoaspartate(D-aspartate) O-methyltransferase</fullName>
        <ecNumber evidence="2">2.1.1.77</ecNumber>
    </recommendedName>
    <alternativeName>
        <fullName evidence="8">L-isoaspartyl protein carboxyl methyltransferase</fullName>
    </alternativeName>
    <alternativeName>
        <fullName evidence="11">Protein L-isoaspartyl/D-aspartyl methyltransferase</fullName>
    </alternativeName>
    <alternativeName>
        <fullName evidence="7">Protein-beta-aspartate methyltransferase</fullName>
    </alternativeName>
</protein>